<name>A0A0B0IJT3_9BACI</name>
<dbReference type="InterPro" id="IPR050083">
    <property type="entry name" value="HtpX_protease"/>
</dbReference>
<evidence type="ECO:0000256" key="9">
    <source>
        <dbReference type="ARBA" id="ARBA00022989"/>
    </source>
</evidence>
<evidence type="ECO:0000256" key="12">
    <source>
        <dbReference type="SAM" id="Phobius"/>
    </source>
</evidence>
<comment type="caution">
    <text evidence="15">The sequence shown here is derived from an EMBL/GenBank/DDBJ whole genome shotgun (WGS) entry which is preliminary data.</text>
</comment>
<evidence type="ECO:0000256" key="11">
    <source>
        <dbReference type="ARBA" id="ARBA00023136"/>
    </source>
</evidence>
<dbReference type="Gene3D" id="3.30.2010.10">
    <property type="entry name" value="Metalloproteases ('zincins'), catalytic domain"/>
    <property type="match status" value="1"/>
</dbReference>
<evidence type="ECO:0000256" key="2">
    <source>
        <dbReference type="ARBA" id="ARBA00004651"/>
    </source>
</evidence>
<organism evidence="15 16">
    <name type="scientific">Halalkalibacter okhensis</name>
    <dbReference type="NCBI Taxonomy" id="333138"/>
    <lineage>
        <taxon>Bacteria</taxon>
        <taxon>Bacillati</taxon>
        <taxon>Bacillota</taxon>
        <taxon>Bacilli</taxon>
        <taxon>Bacillales</taxon>
        <taxon>Bacillaceae</taxon>
        <taxon>Halalkalibacter</taxon>
    </lineage>
</organism>
<evidence type="ECO:0000256" key="7">
    <source>
        <dbReference type="ARBA" id="ARBA00022801"/>
    </source>
</evidence>
<gene>
    <name evidence="15" type="ORF">LQ50_05185</name>
</gene>
<evidence type="ECO:0000313" key="16">
    <source>
        <dbReference type="Proteomes" id="UP000030832"/>
    </source>
</evidence>
<feature type="transmembrane region" description="Helical" evidence="12">
    <location>
        <begin position="432"/>
        <end position="449"/>
    </location>
</feature>
<evidence type="ECO:0000313" key="15">
    <source>
        <dbReference type="EMBL" id="KHF41157.1"/>
    </source>
</evidence>
<dbReference type="PANTHER" id="PTHR43221">
    <property type="entry name" value="PROTEASE HTPX"/>
    <property type="match status" value="1"/>
</dbReference>
<feature type="domain" description="YxkI PH" evidence="14">
    <location>
        <begin position="152"/>
        <end position="239"/>
    </location>
</feature>
<feature type="transmembrane region" description="Helical" evidence="12">
    <location>
        <begin position="51"/>
        <end position="68"/>
    </location>
</feature>
<keyword evidence="6" id="KW-0479">Metal-binding</keyword>
<evidence type="ECO:0000256" key="1">
    <source>
        <dbReference type="ARBA" id="ARBA00001947"/>
    </source>
</evidence>
<dbReference type="MEROPS" id="M48.A11"/>
<keyword evidence="16" id="KW-1185">Reference proteome</keyword>
<feature type="transmembrane region" description="Helical" evidence="12">
    <location>
        <begin position="98"/>
        <end position="118"/>
    </location>
</feature>
<keyword evidence="11 12" id="KW-0472">Membrane</keyword>
<dbReference type="Pfam" id="PF23492">
    <property type="entry name" value="bPH_9"/>
    <property type="match status" value="1"/>
</dbReference>
<proteinExistence type="predicted"/>
<dbReference type="GO" id="GO:0006508">
    <property type="term" value="P:proteolysis"/>
    <property type="evidence" value="ECO:0007669"/>
    <property type="project" value="UniProtKB-KW"/>
</dbReference>
<dbReference type="EMBL" id="JRJU01000004">
    <property type="protein sequence ID" value="KHF41157.1"/>
    <property type="molecule type" value="Genomic_DNA"/>
</dbReference>
<dbReference type="eggNOG" id="COG0501">
    <property type="taxonomic scope" value="Bacteria"/>
</dbReference>
<dbReference type="CDD" id="cd07329">
    <property type="entry name" value="M56_like"/>
    <property type="match status" value="1"/>
</dbReference>
<feature type="transmembrane region" description="Helical" evidence="12">
    <location>
        <begin position="6"/>
        <end position="21"/>
    </location>
</feature>
<evidence type="ECO:0000256" key="6">
    <source>
        <dbReference type="ARBA" id="ARBA00022723"/>
    </source>
</evidence>
<dbReference type="AlphaFoldDB" id="A0A0B0IJT3"/>
<evidence type="ECO:0000259" key="13">
    <source>
        <dbReference type="Pfam" id="PF01435"/>
    </source>
</evidence>
<dbReference type="GO" id="GO:0004222">
    <property type="term" value="F:metalloendopeptidase activity"/>
    <property type="evidence" value="ECO:0007669"/>
    <property type="project" value="InterPro"/>
</dbReference>
<feature type="transmembrane region" description="Helical" evidence="12">
    <location>
        <begin position="269"/>
        <end position="289"/>
    </location>
</feature>
<keyword evidence="9 12" id="KW-1133">Transmembrane helix</keyword>
<evidence type="ECO:0000256" key="10">
    <source>
        <dbReference type="ARBA" id="ARBA00023049"/>
    </source>
</evidence>
<dbReference type="PANTHER" id="PTHR43221:SF1">
    <property type="entry name" value="PROTEASE HTPX"/>
    <property type="match status" value="1"/>
</dbReference>
<keyword evidence="7" id="KW-0378">Hydrolase</keyword>
<feature type="transmembrane region" description="Helical" evidence="12">
    <location>
        <begin position="124"/>
        <end position="142"/>
    </location>
</feature>
<sequence>MVTFLSIGILISVLGICITFIHKRSGMVGEILFASTVVGWTFHHYSFPDVFIALSIASSSYFAMYVFTDGRKKTREIKDELFSLQVKEIELHRENKRVIIDVLITGFIFLGAIMFLLYGPEEGSVMKFLIMIGFATMIPELIKRIVSFLTVRAFYGEENEYLYVVTPFESRKYPLADIEHLSIESSVDLLKLHPLLTLFSSNTDFTTSFRHVLSLRFPGETSYLTVKDSSKWYDLFQSKRETNETLLEQHVSVLPFYHKSNLKRLLGKLYFACTVKGISAYTSLILVLMFLNTPVWMMIVIGLLFWTFNLYVSDRVLKVAMDAKEVADQRVLQVADRIFTKAGIPNVNVYETDSTQYNGLATGMNIGRSMVTLTSATLKLPIESIEAILAHEAVHVKKRDVLFGQLLKIPYLLLIIGVVVLLQQYVSNIAENMMPIFFLLWLMMLLFPIQQSFYLQWMELRADYLGAAMLEGGPTQMAEGLAELASRQDEAAKKVIEYGGVEGKKESPRSSLERSNWFLRFLEFQLMPHPPTYWRIQILRDPTYVWGRRLIHKWLVDRTTESFFWR</sequence>
<protein>
    <submittedName>
        <fullName evidence="15">Uncharacterized protein</fullName>
    </submittedName>
</protein>
<keyword evidence="3" id="KW-1003">Cell membrane</keyword>
<dbReference type="Proteomes" id="UP000030832">
    <property type="component" value="Unassembled WGS sequence"/>
</dbReference>
<evidence type="ECO:0000256" key="8">
    <source>
        <dbReference type="ARBA" id="ARBA00022833"/>
    </source>
</evidence>
<keyword evidence="10" id="KW-0482">Metalloprotease</keyword>
<dbReference type="GO" id="GO:0046872">
    <property type="term" value="F:metal ion binding"/>
    <property type="evidence" value="ECO:0007669"/>
    <property type="project" value="UniProtKB-KW"/>
</dbReference>
<keyword evidence="8" id="KW-0862">Zinc</keyword>
<dbReference type="InterPro" id="IPR001915">
    <property type="entry name" value="Peptidase_M48"/>
</dbReference>
<dbReference type="Pfam" id="PF01435">
    <property type="entry name" value="Peptidase_M48"/>
    <property type="match status" value="1"/>
</dbReference>
<reference evidence="15 16" key="1">
    <citation type="submission" date="2014-09" db="EMBL/GenBank/DDBJ databases">
        <title>Genome sequencing and annotation of Bacillus Okhensis strain Kh10-101T.</title>
        <authorList>
            <person name="Prakash J.S."/>
        </authorList>
    </citation>
    <scope>NUCLEOTIDE SEQUENCE [LARGE SCALE GENOMIC DNA]</scope>
    <source>
        <strain evidence="16">Kh10-101T</strain>
    </source>
</reference>
<comment type="subcellular location">
    <subcellularLocation>
        <location evidence="2">Cell membrane</location>
        <topology evidence="2">Multi-pass membrane protein</topology>
    </subcellularLocation>
</comment>
<comment type="cofactor">
    <cofactor evidence="1">
        <name>Zn(2+)</name>
        <dbReference type="ChEBI" id="CHEBI:29105"/>
    </cofactor>
</comment>
<accession>A0A0B0IJT3</accession>
<dbReference type="InterPro" id="IPR056388">
    <property type="entry name" value="PH_YxkI"/>
</dbReference>
<dbReference type="STRING" id="333138.LQ50_05185"/>
<evidence type="ECO:0000256" key="3">
    <source>
        <dbReference type="ARBA" id="ARBA00022475"/>
    </source>
</evidence>
<feature type="domain" description="Peptidase M48" evidence="13">
    <location>
        <begin position="328"/>
        <end position="541"/>
    </location>
</feature>
<feature type="transmembrane region" description="Helical" evidence="12">
    <location>
        <begin position="406"/>
        <end position="426"/>
    </location>
</feature>
<keyword evidence="5 12" id="KW-0812">Transmembrane</keyword>
<evidence type="ECO:0000259" key="14">
    <source>
        <dbReference type="Pfam" id="PF23492"/>
    </source>
</evidence>
<evidence type="ECO:0000256" key="4">
    <source>
        <dbReference type="ARBA" id="ARBA00022670"/>
    </source>
</evidence>
<dbReference type="GO" id="GO:0005886">
    <property type="term" value="C:plasma membrane"/>
    <property type="evidence" value="ECO:0007669"/>
    <property type="project" value="UniProtKB-SubCell"/>
</dbReference>
<keyword evidence="4" id="KW-0645">Protease</keyword>
<evidence type="ECO:0000256" key="5">
    <source>
        <dbReference type="ARBA" id="ARBA00022692"/>
    </source>
</evidence>
<feature type="transmembrane region" description="Helical" evidence="12">
    <location>
        <begin position="295"/>
        <end position="312"/>
    </location>
</feature>